<accession>A0A1E3GUQ7</accession>
<comment type="caution">
    <text evidence="2">The sequence shown here is derived from an EMBL/GenBank/DDBJ whole genome shotgun (WGS) entry which is preliminary data.</text>
</comment>
<proteinExistence type="predicted"/>
<evidence type="ECO:0000313" key="2">
    <source>
        <dbReference type="EMBL" id="ODN67799.1"/>
    </source>
</evidence>
<evidence type="ECO:0000313" key="3">
    <source>
        <dbReference type="Proteomes" id="UP000094379"/>
    </source>
</evidence>
<dbReference type="Pfam" id="PF12849">
    <property type="entry name" value="PBP_like_2"/>
    <property type="match status" value="1"/>
</dbReference>
<dbReference type="Proteomes" id="UP000094379">
    <property type="component" value="Unassembled WGS sequence"/>
</dbReference>
<dbReference type="PATRIC" id="fig|291169.3.peg.637"/>
<dbReference type="AlphaFoldDB" id="A0A1E3GUQ7"/>
<feature type="domain" description="PBP" evidence="1">
    <location>
        <begin position="20"/>
        <end position="131"/>
    </location>
</feature>
<dbReference type="SUPFAM" id="SSF53850">
    <property type="entry name" value="Periplasmic binding protein-like II"/>
    <property type="match status" value="1"/>
</dbReference>
<dbReference type="STRING" id="291169.A9E74_00635"/>
<organism evidence="2 3">
    <name type="scientific">Methylophaga muralis</name>
    <dbReference type="NCBI Taxonomy" id="291169"/>
    <lineage>
        <taxon>Bacteria</taxon>
        <taxon>Pseudomonadati</taxon>
        <taxon>Pseudomonadota</taxon>
        <taxon>Gammaproteobacteria</taxon>
        <taxon>Thiotrichales</taxon>
        <taxon>Piscirickettsiaceae</taxon>
        <taxon>Methylophaga</taxon>
    </lineage>
</organism>
<dbReference type="Gene3D" id="3.40.190.10">
    <property type="entry name" value="Periplasmic binding protein-like II"/>
    <property type="match status" value="1"/>
</dbReference>
<reference evidence="2 3" key="1">
    <citation type="submission" date="2016-07" db="EMBL/GenBank/DDBJ databases">
        <title>Draft Genome Sequence of Methylophaga muralis Bur 1.</title>
        <authorList>
            <person name="Vasilenko O.V."/>
            <person name="Doronina N.V."/>
            <person name="Shmareva M.N."/>
            <person name="Tarlachkov S.V."/>
            <person name="Mustakhimov I."/>
            <person name="Trotsenko Y.A."/>
        </authorList>
    </citation>
    <scope>NUCLEOTIDE SEQUENCE [LARGE SCALE GENOMIC DNA]</scope>
    <source>
        <strain evidence="2 3">Bur 1</strain>
    </source>
</reference>
<protein>
    <submittedName>
        <fullName evidence="2">PBP superfamily domain protein</fullName>
    </submittedName>
</protein>
<dbReference type="InterPro" id="IPR024370">
    <property type="entry name" value="PBP_domain"/>
</dbReference>
<gene>
    <name evidence="2" type="ORF">A9E74_00635</name>
</gene>
<evidence type="ECO:0000259" key="1">
    <source>
        <dbReference type="Pfam" id="PF12849"/>
    </source>
</evidence>
<name>A0A1E3GUQ7_9GAMM</name>
<sequence length="142" mass="15877">MTQIRMIKISLVIVLMAFAPFIKAETVIVHPTLNDLHLTKTTLRAIFAMRIPQWPDGTPVNVFVLDDEHPLHMQFCKSLLGMFPYQLRRIWDQQAFSGTGVRPNRVSSEAEMRQRIANTPGAIGYISDAEIDATVTALGAPS</sequence>
<keyword evidence="3" id="KW-1185">Reference proteome</keyword>
<dbReference type="RefSeq" id="WP_069295174.1">
    <property type="nucleotide sequence ID" value="NZ_MCRI01000003.1"/>
</dbReference>
<dbReference type="EMBL" id="MCRI01000003">
    <property type="protein sequence ID" value="ODN67799.1"/>
    <property type="molecule type" value="Genomic_DNA"/>
</dbReference>